<keyword evidence="1" id="KW-1133">Transmembrane helix</keyword>
<dbReference type="SUPFAM" id="SSF48317">
    <property type="entry name" value="Acid phosphatase/Vanadium-dependent haloperoxidase"/>
    <property type="match status" value="1"/>
</dbReference>
<comment type="caution">
    <text evidence="3">The sequence shown here is derived from an EMBL/GenBank/DDBJ whole genome shotgun (WGS) entry which is preliminary data.</text>
</comment>
<dbReference type="PANTHER" id="PTHR14969:SF13">
    <property type="entry name" value="AT30094P"/>
    <property type="match status" value="1"/>
</dbReference>
<evidence type="ECO:0000313" key="3">
    <source>
        <dbReference type="EMBL" id="MBD2768561.1"/>
    </source>
</evidence>
<dbReference type="CDD" id="cd03392">
    <property type="entry name" value="PAP2_like_2"/>
    <property type="match status" value="1"/>
</dbReference>
<feature type="domain" description="Phosphatidic acid phosphatase type 2/haloperoxidase" evidence="2">
    <location>
        <begin position="105"/>
        <end position="209"/>
    </location>
</feature>
<gene>
    <name evidence="3" type="ORF">IC235_11755</name>
</gene>
<dbReference type="AlphaFoldDB" id="A0A927BD21"/>
<feature type="transmembrane region" description="Helical" evidence="1">
    <location>
        <begin position="72"/>
        <end position="93"/>
    </location>
</feature>
<feature type="transmembrane region" description="Helical" evidence="1">
    <location>
        <begin position="12"/>
        <end position="36"/>
    </location>
</feature>
<name>A0A927BD21_9BACT</name>
<feature type="transmembrane region" description="Helical" evidence="1">
    <location>
        <begin position="167"/>
        <end position="188"/>
    </location>
</feature>
<dbReference type="PANTHER" id="PTHR14969">
    <property type="entry name" value="SPHINGOSINE-1-PHOSPHATE PHOSPHOHYDROLASE"/>
    <property type="match status" value="1"/>
</dbReference>
<keyword evidence="1" id="KW-0812">Transmembrane</keyword>
<dbReference type="InterPro" id="IPR036938">
    <property type="entry name" value="PAP2/HPO_sf"/>
</dbReference>
<reference evidence="3" key="1">
    <citation type="submission" date="2020-09" db="EMBL/GenBank/DDBJ databases">
        <authorList>
            <person name="Kim M.K."/>
        </authorList>
    </citation>
    <scope>NUCLEOTIDE SEQUENCE</scope>
    <source>
        <strain evidence="3">BT664</strain>
    </source>
</reference>
<dbReference type="Gene3D" id="1.20.144.10">
    <property type="entry name" value="Phosphatidic acid phosphatase type 2/haloperoxidase"/>
    <property type="match status" value="2"/>
</dbReference>
<feature type="transmembrane region" description="Helical" evidence="1">
    <location>
        <begin position="105"/>
        <end position="123"/>
    </location>
</feature>
<evidence type="ECO:0000313" key="4">
    <source>
        <dbReference type="Proteomes" id="UP000612233"/>
    </source>
</evidence>
<feature type="transmembrane region" description="Helical" evidence="1">
    <location>
        <begin position="143"/>
        <end position="160"/>
    </location>
</feature>
<sequence length="225" mass="24672">MNRFPSRLLPLAGLLTVEIALGAGLFVVAFAIFFYLSRVVFVQHSMALDNWAAGVVDRWRHAAPGLTAPVRFVTFFASLPFLLPAGIVVPLLLRWAGRPRAAQELVVAMLGGVLLNQLLKWYFGRPRPSNALLQSLGLSFPSGHAMLGMTFYGGLAWVLARYFGRRGWAVPLLLWVGLIGLTRVYLHVHYATDVLAGFAGGAGWLVVCRAGLRLFRKEEGEVLGE</sequence>
<dbReference type="Pfam" id="PF01569">
    <property type="entry name" value="PAP2"/>
    <property type="match status" value="1"/>
</dbReference>
<proteinExistence type="predicted"/>
<evidence type="ECO:0000259" key="2">
    <source>
        <dbReference type="SMART" id="SM00014"/>
    </source>
</evidence>
<protein>
    <submittedName>
        <fullName evidence="3">Phosphatase PAP2 family protein</fullName>
    </submittedName>
</protein>
<keyword evidence="1" id="KW-0472">Membrane</keyword>
<dbReference type="RefSeq" id="WP_191005378.1">
    <property type="nucleotide sequence ID" value="NZ_JACXAD010000012.1"/>
</dbReference>
<evidence type="ECO:0000256" key="1">
    <source>
        <dbReference type="SAM" id="Phobius"/>
    </source>
</evidence>
<accession>A0A927BD21</accession>
<dbReference type="Proteomes" id="UP000612233">
    <property type="component" value="Unassembled WGS sequence"/>
</dbReference>
<keyword evidence="4" id="KW-1185">Reference proteome</keyword>
<feature type="transmembrane region" description="Helical" evidence="1">
    <location>
        <begin position="194"/>
        <end position="212"/>
    </location>
</feature>
<dbReference type="InterPro" id="IPR000326">
    <property type="entry name" value="PAP2/HPO"/>
</dbReference>
<dbReference type="SMART" id="SM00014">
    <property type="entry name" value="acidPPc"/>
    <property type="match status" value="1"/>
</dbReference>
<dbReference type="EMBL" id="JACXAD010000012">
    <property type="protein sequence ID" value="MBD2768561.1"/>
    <property type="molecule type" value="Genomic_DNA"/>
</dbReference>
<organism evidence="3 4">
    <name type="scientific">Hymenobacter montanus</name>
    <dbReference type="NCBI Taxonomy" id="2771359"/>
    <lineage>
        <taxon>Bacteria</taxon>
        <taxon>Pseudomonadati</taxon>
        <taxon>Bacteroidota</taxon>
        <taxon>Cytophagia</taxon>
        <taxon>Cytophagales</taxon>
        <taxon>Hymenobacteraceae</taxon>
        <taxon>Hymenobacter</taxon>
    </lineage>
</organism>